<feature type="coiled-coil region" evidence="1">
    <location>
        <begin position="18"/>
        <end position="45"/>
    </location>
</feature>
<keyword evidence="2" id="KW-0732">Signal</keyword>
<dbReference type="InterPro" id="IPR007298">
    <property type="entry name" value="Cu-R_lipoprotein_NlpE"/>
</dbReference>
<dbReference type="EMBL" id="BQKA01000028">
    <property type="protein sequence ID" value="GJM50489.1"/>
    <property type="molecule type" value="Genomic_DNA"/>
</dbReference>
<feature type="chain" id="PRO_5043719365" evidence="2">
    <location>
        <begin position="24"/>
        <end position="154"/>
    </location>
</feature>
<name>A0AAV5AT17_9FLAO</name>
<dbReference type="EMBL" id="BQKB01000009">
    <property type="protein sequence ID" value="GJM52093.1"/>
    <property type="molecule type" value="Genomic_DNA"/>
</dbReference>
<evidence type="ECO:0000313" key="4">
    <source>
        <dbReference type="EMBL" id="GJM52093.1"/>
    </source>
</evidence>
<evidence type="ECO:0000256" key="2">
    <source>
        <dbReference type="SAM" id="SignalP"/>
    </source>
</evidence>
<reference evidence="3 6" key="1">
    <citation type="submission" date="2021-11" db="EMBL/GenBank/DDBJ databases">
        <title>Draft genome sequence of Capnocytophaga sp. strain KC07075 isolated from cat oral cavity.</title>
        <authorList>
            <person name="Suzuki M."/>
            <person name="Imaoka K."/>
            <person name="Kimura M."/>
            <person name="Morikawa S."/>
            <person name="Maeda K."/>
        </authorList>
    </citation>
    <scope>NUCLEOTIDE SEQUENCE</scope>
    <source>
        <strain evidence="3">KC07075</strain>
        <strain evidence="4 6">KC07079</strain>
    </source>
</reference>
<comment type="caution">
    <text evidence="3">The sequence shown here is derived from an EMBL/GenBank/DDBJ whole genome shotgun (WGS) entry which is preliminary data.</text>
</comment>
<dbReference type="RefSeq" id="WP_264846343.1">
    <property type="nucleotide sequence ID" value="NZ_BPMA01000021.1"/>
</dbReference>
<evidence type="ECO:0000313" key="3">
    <source>
        <dbReference type="EMBL" id="GJM50489.1"/>
    </source>
</evidence>
<dbReference type="Proteomes" id="UP001208692">
    <property type="component" value="Unassembled WGS sequence"/>
</dbReference>
<dbReference type="Gene3D" id="2.40.128.640">
    <property type="match status" value="1"/>
</dbReference>
<evidence type="ECO:0000256" key="1">
    <source>
        <dbReference type="SAM" id="Coils"/>
    </source>
</evidence>
<gene>
    <name evidence="3" type="primary">cutF</name>
    <name evidence="3" type="ORF">RCZ15_14620</name>
    <name evidence="4" type="ORF">RCZ16_04110</name>
</gene>
<proteinExistence type="predicted"/>
<dbReference type="PROSITE" id="PS51257">
    <property type="entry name" value="PROKAR_LIPOPROTEIN"/>
    <property type="match status" value="1"/>
</dbReference>
<dbReference type="AlphaFoldDB" id="A0AAV5AT17"/>
<dbReference type="Pfam" id="PF04170">
    <property type="entry name" value="NlpE"/>
    <property type="match status" value="1"/>
</dbReference>
<keyword evidence="6" id="KW-1185">Reference proteome</keyword>
<organism evidence="3 5">
    <name type="scientific">Capnocytophaga catalasegens</name>
    <dbReference type="NCBI Taxonomy" id="1004260"/>
    <lineage>
        <taxon>Bacteria</taxon>
        <taxon>Pseudomonadati</taxon>
        <taxon>Bacteroidota</taxon>
        <taxon>Flavobacteriia</taxon>
        <taxon>Flavobacteriales</taxon>
        <taxon>Flavobacteriaceae</taxon>
        <taxon>Capnocytophaga</taxon>
    </lineage>
</organism>
<accession>A0AAV5AT17</accession>
<protein>
    <submittedName>
        <fullName evidence="3">Lipoprotein involved with copper homeostasis and adhesion</fullName>
    </submittedName>
</protein>
<evidence type="ECO:0000313" key="5">
    <source>
        <dbReference type="Proteomes" id="UP001207736"/>
    </source>
</evidence>
<keyword evidence="3" id="KW-0449">Lipoprotein</keyword>
<keyword evidence="1" id="KW-0175">Coiled coil</keyword>
<dbReference type="Proteomes" id="UP001207736">
    <property type="component" value="Unassembled WGS sequence"/>
</dbReference>
<feature type="signal peptide" evidence="2">
    <location>
        <begin position="1"/>
        <end position="23"/>
    </location>
</feature>
<sequence length="154" mass="17140">MKKIFVTLSVVALMMGACNNANKAKEVAEQSMENAEIAVSKTMEKIENTLKVDGFEGSYEGTLPCADCEGIKTTLKLNSDDTYELTQEYLGKKEVLKDTYKGKFSWTIGGIITLDGIKDMSALYKVEKDKVLYLDIEGNIITSELAENYILKKK</sequence>
<evidence type="ECO:0000313" key="6">
    <source>
        <dbReference type="Proteomes" id="UP001208692"/>
    </source>
</evidence>